<evidence type="ECO:0000313" key="8">
    <source>
        <dbReference type="Proteomes" id="UP000318864"/>
    </source>
</evidence>
<proteinExistence type="predicted"/>
<protein>
    <recommendedName>
        <fullName evidence="9">DUF4870 domain-containing protein</fullName>
    </recommendedName>
</protein>
<dbReference type="Proteomes" id="UP000318864">
    <property type="component" value="Unassembled WGS sequence"/>
</dbReference>
<evidence type="ECO:0000256" key="5">
    <source>
        <dbReference type="SAM" id="MobiDB-lite"/>
    </source>
</evidence>
<comment type="caution">
    <text evidence="7">The sequence shown here is derived from an EMBL/GenBank/DDBJ whole genome shotgun (WGS) entry which is preliminary data.</text>
</comment>
<keyword evidence="3 6" id="KW-1133">Transmembrane helix</keyword>
<dbReference type="RefSeq" id="WP_141465433.1">
    <property type="nucleotide sequence ID" value="NZ_RBZW01000042.1"/>
</dbReference>
<reference evidence="7 8" key="1">
    <citation type="submission" date="2018-10" db="EMBL/GenBank/DDBJ databases">
        <title>Natronolimnobius sp. XQ-INN 246 isolated from Inner Mongolia Autonomous Region of China.</title>
        <authorList>
            <person name="Xue Q."/>
        </authorList>
    </citation>
    <scope>NUCLEOTIDE SEQUENCE [LARGE SCALE GENOMIC DNA]</scope>
    <source>
        <strain evidence="7 8">XQ-INN 246</strain>
    </source>
</reference>
<name>A0A4S3TNM6_9EURY</name>
<dbReference type="PANTHER" id="PTHR36460">
    <property type="entry name" value="UPF0132 DOMAIN PROTEIN (AFU_ORTHOLOGUE AFUA_3G10255)"/>
    <property type="match status" value="1"/>
</dbReference>
<feature type="region of interest" description="Disordered" evidence="5">
    <location>
        <begin position="1"/>
        <end position="35"/>
    </location>
</feature>
<feature type="transmembrane region" description="Helical" evidence="6">
    <location>
        <begin position="109"/>
        <end position="136"/>
    </location>
</feature>
<dbReference type="InterPro" id="IPR019109">
    <property type="entry name" value="MamF_MmsF"/>
</dbReference>
<evidence type="ECO:0008006" key="9">
    <source>
        <dbReference type="Google" id="ProtNLM"/>
    </source>
</evidence>
<dbReference type="GO" id="GO:0016020">
    <property type="term" value="C:membrane"/>
    <property type="evidence" value="ECO:0007669"/>
    <property type="project" value="UniProtKB-SubCell"/>
</dbReference>
<dbReference type="Pfam" id="PF09685">
    <property type="entry name" value="MamF_MmsF"/>
    <property type="match status" value="1"/>
</dbReference>
<evidence type="ECO:0000256" key="4">
    <source>
        <dbReference type="ARBA" id="ARBA00023136"/>
    </source>
</evidence>
<dbReference type="PANTHER" id="PTHR36460:SF1">
    <property type="entry name" value="UPF0132 DOMAIN PROTEIN (AFU_ORTHOLOGUE AFUA_3G10255)"/>
    <property type="match status" value="1"/>
</dbReference>
<keyword evidence="4 6" id="KW-0472">Membrane</keyword>
<accession>A0A4S3TNM6</accession>
<dbReference type="OrthoDB" id="329551at2157"/>
<feature type="transmembrane region" description="Helical" evidence="6">
    <location>
        <begin position="46"/>
        <end position="65"/>
    </location>
</feature>
<evidence type="ECO:0000256" key="1">
    <source>
        <dbReference type="ARBA" id="ARBA00004141"/>
    </source>
</evidence>
<dbReference type="AlphaFoldDB" id="A0A4S3TNM6"/>
<dbReference type="EMBL" id="RBZW01000042">
    <property type="protein sequence ID" value="THE64148.1"/>
    <property type="molecule type" value="Genomic_DNA"/>
</dbReference>
<gene>
    <name evidence="7" type="ORF">D8Y22_14655</name>
</gene>
<keyword evidence="8" id="KW-1185">Reference proteome</keyword>
<comment type="subcellular location">
    <subcellularLocation>
        <location evidence="1">Membrane</location>
        <topology evidence="1">Multi-pass membrane protein</topology>
    </subcellularLocation>
</comment>
<evidence type="ECO:0000256" key="2">
    <source>
        <dbReference type="ARBA" id="ARBA00022692"/>
    </source>
</evidence>
<organism evidence="7 8">
    <name type="scientific">Salinadaptatus halalkaliphilus</name>
    <dbReference type="NCBI Taxonomy" id="2419781"/>
    <lineage>
        <taxon>Archaea</taxon>
        <taxon>Methanobacteriati</taxon>
        <taxon>Methanobacteriota</taxon>
        <taxon>Stenosarchaea group</taxon>
        <taxon>Halobacteria</taxon>
        <taxon>Halobacteriales</taxon>
        <taxon>Natrialbaceae</taxon>
        <taxon>Salinadaptatus</taxon>
    </lineage>
</organism>
<evidence type="ECO:0000256" key="3">
    <source>
        <dbReference type="ARBA" id="ARBA00022989"/>
    </source>
</evidence>
<feature type="transmembrane region" description="Helical" evidence="6">
    <location>
        <begin position="77"/>
        <end position="103"/>
    </location>
</feature>
<evidence type="ECO:0000313" key="7">
    <source>
        <dbReference type="EMBL" id="THE64148.1"/>
    </source>
</evidence>
<keyword evidence="2 6" id="KW-0812">Transmembrane</keyword>
<sequence>MSHESTDGDVATEPQTSTTNREPSDEPPAVAEETAGETELGISENVAGALAYFWGFVTGGLLYAVETENEFVRFHAAQSIVLSVGLFCFFVGFTVFQFFVGFLLGDIMIIGFLISIGFSFLWLVIGFGTFLLYLYLMITAFRGRQKRLPIVASISETHLL</sequence>
<evidence type="ECO:0000256" key="6">
    <source>
        <dbReference type="SAM" id="Phobius"/>
    </source>
</evidence>